<dbReference type="GO" id="GO:0043047">
    <property type="term" value="F:single-stranded telomeric DNA binding"/>
    <property type="evidence" value="ECO:0007669"/>
    <property type="project" value="TreeGrafter"/>
</dbReference>
<comment type="similarity">
    <text evidence="4">Belongs to the SMC family. RAD50 subfamily.</text>
</comment>
<dbReference type="Gene3D" id="3.40.50.300">
    <property type="entry name" value="P-loop containing nucleotide triphosphate hydrolases"/>
    <property type="match status" value="2"/>
</dbReference>
<keyword evidence="13" id="KW-0460">Magnesium</keyword>
<comment type="caution">
    <text evidence="23">The sequence shown here is derived from an EMBL/GenBank/DDBJ whole genome shotgun (WGS) entry which is preliminary data.</text>
</comment>
<evidence type="ECO:0000256" key="15">
    <source>
        <dbReference type="ARBA" id="ARBA00023204"/>
    </source>
</evidence>
<feature type="coiled-coil region" evidence="20">
    <location>
        <begin position="800"/>
        <end position="1016"/>
    </location>
</feature>
<dbReference type="PANTHER" id="PTHR18867">
    <property type="entry name" value="RAD50"/>
    <property type="match status" value="1"/>
</dbReference>
<comment type="cofactor">
    <cofactor evidence="1">
        <name>Zn(2+)</name>
        <dbReference type="ChEBI" id="CHEBI:29105"/>
    </cofactor>
</comment>
<evidence type="ECO:0000313" key="24">
    <source>
        <dbReference type="Proteomes" id="UP001146793"/>
    </source>
</evidence>
<keyword evidence="17" id="KW-0469">Meiosis</keyword>
<dbReference type="PROSITE" id="PS51131">
    <property type="entry name" value="ZN_HOOK"/>
    <property type="match status" value="1"/>
</dbReference>
<feature type="region of interest" description="Disordered" evidence="21">
    <location>
        <begin position="1412"/>
        <end position="1461"/>
    </location>
</feature>
<dbReference type="GO" id="GO:0030870">
    <property type="term" value="C:Mre11 complex"/>
    <property type="evidence" value="ECO:0007669"/>
    <property type="project" value="TreeGrafter"/>
</dbReference>
<feature type="coiled-coil region" evidence="20">
    <location>
        <begin position="191"/>
        <end position="367"/>
    </location>
</feature>
<feature type="compositionally biased region" description="Basic and acidic residues" evidence="21">
    <location>
        <begin position="692"/>
        <end position="707"/>
    </location>
</feature>
<comment type="subcellular location">
    <subcellularLocation>
        <location evidence="3">Chromosome</location>
    </subcellularLocation>
    <subcellularLocation>
        <location evidence="2">Nucleus</location>
    </subcellularLocation>
</comment>
<dbReference type="GO" id="GO:0007004">
    <property type="term" value="P:telomere maintenance via telomerase"/>
    <property type="evidence" value="ECO:0007669"/>
    <property type="project" value="TreeGrafter"/>
</dbReference>
<evidence type="ECO:0000256" key="10">
    <source>
        <dbReference type="ARBA" id="ARBA00022801"/>
    </source>
</evidence>
<keyword evidence="16" id="KW-0539">Nucleus</keyword>
<accession>A0AAV7ZWQ7</accession>
<evidence type="ECO:0000256" key="8">
    <source>
        <dbReference type="ARBA" id="ARBA00022741"/>
    </source>
</evidence>
<dbReference type="FunFam" id="3.40.50.300:FF:000593">
    <property type="entry name" value="DNA repair protein RAD50"/>
    <property type="match status" value="1"/>
</dbReference>
<dbReference type="InterPro" id="IPR013134">
    <property type="entry name" value="Zn_hook_RAD50"/>
</dbReference>
<feature type="compositionally biased region" description="Basic residues" evidence="21">
    <location>
        <begin position="672"/>
        <end position="691"/>
    </location>
</feature>
<dbReference type="PANTHER" id="PTHR18867:SF12">
    <property type="entry name" value="DNA REPAIR PROTEIN RAD50"/>
    <property type="match status" value="1"/>
</dbReference>
<name>A0AAV7ZWQ7_9EUKA</name>
<keyword evidence="12" id="KW-0067">ATP-binding</keyword>
<feature type="compositionally biased region" description="Basic and acidic residues" evidence="21">
    <location>
        <begin position="642"/>
        <end position="671"/>
    </location>
</feature>
<evidence type="ECO:0000256" key="16">
    <source>
        <dbReference type="ARBA" id="ARBA00023242"/>
    </source>
</evidence>
<dbReference type="SUPFAM" id="SSF52540">
    <property type="entry name" value="P-loop containing nucleoside triphosphate hydrolases"/>
    <property type="match status" value="2"/>
</dbReference>
<gene>
    <name evidence="23" type="ORF">M0812_11632</name>
</gene>
<evidence type="ECO:0000256" key="13">
    <source>
        <dbReference type="ARBA" id="ARBA00022842"/>
    </source>
</evidence>
<evidence type="ECO:0000256" key="19">
    <source>
        <dbReference type="PROSITE-ProRule" id="PRU00471"/>
    </source>
</evidence>
<evidence type="ECO:0000256" key="11">
    <source>
        <dbReference type="ARBA" id="ARBA00022833"/>
    </source>
</evidence>
<comment type="catalytic activity">
    <reaction evidence="18">
        <text>ATP + H2O = ADP + phosphate + H(+)</text>
        <dbReference type="Rhea" id="RHEA:13065"/>
        <dbReference type="ChEBI" id="CHEBI:15377"/>
        <dbReference type="ChEBI" id="CHEBI:15378"/>
        <dbReference type="ChEBI" id="CHEBI:30616"/>
        <dbReference type="ChEBI" id="CHEBI:43474"/>
        <dbReference type="ChEBI" id="CHEBI:456216"/>
    </reaction>
</comment>
<keyword evidence="15" id="KW-0234">DNA repair</keyword>
<dbReference type="Proteomes" id="UP001146793">
    <property type="component" value="Unassembled WGS sequence"/>
</dbReference>
<dbReference type="GO" id="GO:0003691">
    <property type="term" value="F:double-stranded telomeric DNA binding"/>
    <property type="evidence" value="ECO:0007669"/>
    <property type="project" value="TreeGrafter"/>
</dbReference>
<dbReference type="InterPro" id="IPR027417">
    <property type="entry name" value="P-loop_NTPase"/>
</dbReference>
<evidence type="ECO:0000256" key="3">
    <source>
        <dbReference type="ARBA" id="ARBA00004286"/>
    </source>
</evidence>
<keyword evidence="7 19" id="KW-0479">Metal-binding</keyword>
<dbReference type="GO" id="GO:0016887">
    <property type="term" value="F:ATP hydrolysis activity"/>
    <property type="evidence" value="ECO:0007669"/>
    <property type="project" value="InterPro"/>
</dbReference>
<evidence type="ECO:0000256" key="12">
    <source>
        <dbReference type="ARBA" id="ARBA00022840"/>
    </source>
</evidence>
<feature type="binding site" evidence="19">
    <location>
        <position position="769"/>
    </location>
    <ligand>
        <name>Zn(2+)</name>
        <dbReference type="ChEBI" id="CHEBI:29105"/>
    </ligand>
</feature>
<evidence type="ECO:0000256" key="4">
    <source>
        <dbReference type="ARBA" id="ARBA00009439"/>
    </source>
</evidence>
<evidence type="ECO:0000256" key="18">
    <source>
        <dbReference type="ARBA" id="ARBA00049360"/>
    </source>
</evidence>
<dbReference type="GO" id="GO:0000722">
    <property type="term" value="P:telomere maintenance via recombination"/>
    <property type="evidence" value="ECO:0007669"/>
    <property type="project" value="UniProtKB-ARBA"/>
</dbReference>
<dbReference type="InterPro" id="IPR038729">
    <property type="entry name" value="Rad50/SbcC_AAA"/>
</dbReference>
<sequence length="1461" mass="173579">MTSLGRALIQGIRSFNPKDKGCLIVFNKPLNVIVGFNGAGKTTIIEALKFVTTGELPPECTRGQSFIYDPDLLGDRVVKAKVTVRFDSIEGKEIFATRHIQVTQNPKSKTFKTLNCEYSIKNKLTNEMRTKTCKQVEMDKIIPHLLGTTKAILQHVIFTHQEESNWPLSKPANLKTIFDQIFESTRYTQALKELKKYKKTINTQLEMYKTELKIAKDNSEHLEKLTNGIERDKQEIEKIQEQIQINQNNIVQRNEIKNQLLNAIQQMDQSNKEINDLKNRIKTNEKLIVSIQENLEEILIEKHSSKELKSLLNNSENTFQQINKEIKQFGTEKQYIKKEIEELHNKVKKLESKSQRIKFEMNEYNSNYQKLEKIGKAITKEYSINFDYNNKENLERFVKNKERELNVTEKEIEKWQNEQNVELENKKMKSTMATSQRKSLEKEIRSKQKELNNINRQFLNNAKLLDKINNSEIEQLEKEIEKKKNHLTNFEEKADQLNNEQIVDRNFEQEEELNKKLKKLEKRNKILNQNRETLTELKLKQEQFDKINEKYELMKNGSFKEIQKHLTNKRIKKNFSQQLEKVQLTNNKEKKKIEKKLKEINSNISSINGELSLHQENKLKFKNDIQEKKKQLNELMEDFDFNDDKLDLNNNEKDKEKNMKMKIEKEEEKGGKSKGKDKKKNRSKEKKKKGGKEKNLKVIDSDVEKSSSNESSDDNEEEKGGRGKENSFEEFVEKCNHTFEKYGNKCISFNNTKEIYVNFLGEAEETKKCPVCSSNLKTKKAYQKFQDQTNDKIQEIVTLLSKVENKYNKIKKTSENLEQIKPIWNEMNRIENKELPPVKLKIKKINEKIVKMNEKQKSYQEKCQELQLKEKTLERLIAEAKKYEEILHEKNELEKIIKNLKKHTITSNENEFEENENQIEKYKKDIEELKNNTKEIREKLKNDRNIINNSRNIIKKLEKRLNKYRQEIKEFEKAKNQKQFLEENLNELNKKLSSSKKEEKMETKDYNEQKQTYDNEKKIKLIHIKEIKKQFSKLNNLFEKYYIYYEKIQNFNKIEKDELTEKITQEINEYQDLVDKKKKSTKTISGNIKEREQLLKNSNRRKNVIHQNLKLLKRKNEKKEYVASYRNLVKAKKEKWGDRDYYNESEQVKKEIQQLKQMISGNKGQIISIKQYIKEKEKEKNQKKYRDSRVNYQKRKINFEVSKITMIDIDKFHKSLEEALVRYHELKMEEINKIIHELWVKTYRGNDIDTIKITSSPSSNSKKRTYNYQVLMVTKDNELEMRGRCSSGQKVLASLIIRLALAEAFCINCGIMALDEPTTNLDRVNVENFAESLGSIISNRSKQSNFQLLVITHDEHFVNLLGKSGYSNHYHRVYKDQNGMIKNFDEILNLLKKKKYHHKTLNSKRVKEEIQKQYNKLYPEEKSTSEETEEETQKKKMTKKKKKTHNKAAQGEKKTNKRKTK</sequence>
<evidence type="ECO:0000256" key="7">
    <source>
        <dbReference type="ARBA" id="ARBA00022723"/>
    </source>
</evidence>
<evidence type="ECO:0000256" key="21">
    <source>
        <dbReference type="SAM" id="MobiDB-lite"/>
    </source>
</evidence>
<evidence type="ECO:0000256" key="9">
    <source>
        <dbReference type="ARBA" id="ARBA00022763"/>
    </source>
</evidence>
<keyword evidence="10" id="KW-0378">Hydrolase</keyword>
<evidence type="ECO:0000256" key="1">
    <source>
        <dbReference type="ARBA" id="ARBA00001947"/>
    </source>
</evidence>
<feature type="region of interest" description="Disordered" evidence="21">
    <location>
        <begin position="642"/>
        <end position="725"/>
    </location>
</feature>
<evidence type="ECO:0000313" key="23">
    <source>
        <dbReference type="EMBL" id="KAJ3445745.1"/>
    </source>
</evidence>
<protein>
    <recommendedName>
        <fullName evidence="5">DNA repair protein RAD50</fullName>
    </recommendedName>
</protein>
<evidence type="ECO:0000256" key="20">
    <source>
        <dbReference type="SAM" id="Coils"/>
    </source>
</evidence>
<evidence type="ECO:0000256" key="17">
    <source>
        <dbReference type="ARBA" id="ARBA00023254"/>
    </source>
</evidence>
<evidence type="ECO:0000256" key="2">
    <source>
        <dbReference type="ARBA" id="ARBA00004123"/>
    </source>
</evidence>
<dbReference type="EMBL" id="JANTQA010000023">
    <property type="protein sequence ID" value="KAJ3445745.1"/>
    <property type="molecule type" value="Genomic_DNA"/>
</dbReference>
<feature type="domain" description="Zinc-hook" evidence="22">
    <location>
        <begin position="725"/>
        <end position="822"/>
    </location>
</feature>
<dbReference type="Pfam" id="PF13476">
    <property type="entry name" value="AAA_23"/>
    <property type="match status" value="1"/>
</dbReference>
<keyword evidence="9" id="KW-0227">DNA damage</keyword>
<keyword evidence="6" id="KW-0158">Chromosome</keyword>
<dbReference type="GO" id="GO:0000794">
    <property type="term" value="C:condensed nuclear chromosome"/>
    <property type="evidence" value="ECO:0007669"/>
    <property type="project" value="TreeGrafter"/>
</dbReference>
<dbReference type="GO" id="GO:0070192">
    <property type="term" value="P:chromosome organization involved in meiotic cell cycle"/>
    <property type="evidence" value="ECO:0007669"/>
    <property type="project" value="TreeGrafter"/>
</dbReference>
<organism evidence="23 24">
    <name type="scientific">Anaeramoeba flamelloides</name>
    <dbReference type="NCBI Taxonomy" id="1746091"/>
    <lineage>
        <taxon>Eukaryota</taxon>
        <taxon>Metamonada</taxon>
        <taxon>Anaeramoebidae</taxon>
        <taxon>Anaeramoeba</taxon>
    </lineage>
</organism>
<keyword evidence="14 20" id="KW-0175">Coiled coil</keyword>
<evidence type="ECO:0000256" key="14">
    <source>
        <dbReference type="ARBA" id="ARBA00023054"/>
    </source>
</evidence>
<dbReference type="GO" id="GO:0006302">
    <property type="term" value="P:double-strand break repair"/>
    <property type="evidence" value="ECO:0007669"/>
    <property type="project" value="InterPro"/>
</dbReference>
<feature type="compositionally biased region" description="Basic residues" evidence="21">
    <location>
        <begin position="1435"/>
        <end position="1446"/>
    </location>
</feature>
<dbReference type="GO" id="GO:0051880">
    <property type="term" value="F:G-quadruplex DNA binding"/>
    <property type="evidence" value="ECO:0007669"/>
    <property type="project" value="TreeGrafter"/>
</dbReference>
<keyword evidence="11 19" id="KW-0862">Zinc</keyword>
<feature type="coiled-coil region" evidence="20">
    <location>
        <begin position="391"/>
        <end position="537"/>
    </location>
</feature>
<dbReference type="GO" id="GO:0046872">
    <property type="term" value="F:metal ion binding"/>
    <property type="evidence" value="ECO:0007669"/>
    <property type="project" value="UniProtKB-UniRule"/>
</dbReference>
<reference evidence="23" key="1">
    <citation type="submission" date="2022-08" db="EMBL/GenBank/DDBJ databases">
        <title>Novel sulphate-reducing endosymbionts in the free-living metamonad Anaeramoeba.</title>
        <authorList>
            <person name="Jerlstrom-Hultqvist J."/>
            <person name="Cepicka I."/>
            <person name="Gallot-Lavallee L."/>
            <person name="Salas-Leiva D."/>
            <person name="Curtis B.A."/>
            <person name="Zahonova K."/>
            <person name="Pipaliya S."/>
            <person name="Dacks J."/>
            <person name="Roger A.J."/>
        </authorList>
    </citation>
    <scope>NUCLEOTIDE SEQUENCE</scope>
    <source>
        <strain evidence="23">Busselton2</strain>
    </source>
</reference>
<proteinExistence type="inferred from homology"/>
<evidence type="ECO:0000259" key="22">
    <source>
        <dbReference type="PROSITE" id="PS51131"/>
    </source>
</evidence>
<evidence type="ECO:0000256" key="5">
    <source>
        <dbReference type="ARBA" id="ARBA00017893"/>
    </source>
</evidence>
<keyword evidence="8" id="KW-0547">Nucleotide-binding</keyword>
<feature type="binding site" evidence="19">
    <location>
        <position position="772"/>
    </location>
    <ligand>
        <name>Zn(2+)</name>
        <dbReference type="ChEBI" id="CHEBI:29105"/>
    </ligand>
</feature>
<evidence type="ECO:0000256" key="6">
    <source>
        <dbReference type="ARBA" id="ARBA00022454"/>
    </source>
</evidence>
<dbReference type="GO" id="GO:0005524">
    <property type="term" value="F:ATP binding"/>
    <property type="evidence" value="ECO:0007669"/>
    <property type="project" value="UniProtKB-KW"/>
</dbReference>